<evidence type="ECO:0000313" key="2">
    <source>
        <dbReference type="EMBL" id="RIB26753.1"/>
    </source>
</evidence>
<comment type="caution">
    <text evidence="2">The sequence shown here is derived from an EMBL/GenBank/DDBJ whole genome shotgun (WGS) entry which is preliminary data.</text>
</comment>
<gene>
    <name evidence="2" type="ORF">C2G38_2162485</name>
</gene>
<keyword evidence="3" id="KW-1185">Reference proteome</keyword>
<keyword evidence="1" id="KW-1133">Transmembrane helix</keyword>
<dbReference type="Proteomes" id="UP000266673">
    <property type="component" value="Unassembled WGS sequence"/>
</dbReference>
<name>A0A397W397_9GLOM</name>
<keyword evidence="1" id="KW-0812">Transmembrane</keyword>
<dbReference type="EMBL" id="QKWP01000124">
    <property type="protein sequence ID" value="RIB26753.1"/>
    <property type="molecule type" value="Genomic_DNA"/>
</dbReference>
<evidence type="ECO:0000256" key="1">
    <source>
        <dbReference type="SAM" id="Phobius"/>
    </source>
</evidence>
<dbReference type="AlphaFoldDB" id="A0A397W397"/>
<proteinExistence type="predicted"/>
<feature type="transmembrane region" description="Helical" evidence="1">
    <location>
        <begin position="28"/>
        <end position="51"/>
    </location>
</feature>
<keyword evidence="1" id="KW-0472">Membrane</keyword>
<evidence type="ECO:0000313" key="3">
    <source>
        <dbReference type="Proteomes" id="UP000266673"/>
    </source>
</evidence>
<protein>
    <submittedName>
        <fullName evidence="2">Uncharacterized protein</fullName>
    </submittedName>
</protein>
<accession>A0A397W397</accession>
<reference evidence="2 3" key="1">
    <citation type="submission" date="2018-06" db="EMBL/GenBank/DDBJ databases">
        <title>Comparative genomics reveals the genomic features of Rhizophagus irregularis, R. cerebriforme, R. diaphanum and Gigaspora rosea, and their symbiotic lifestyle signature.</title>
        <authorList>
            <person name="Morin E."/>
            <person name="San Clemente H."/>
            <person name="Chen E.C.H."/>
            <person name="De La Providencia I."/>
            <person name="Hainaut M."/>
            <person name="Kuo A."/>
            <person name="Kohler A."/>
            <person name="Murat C."/>
            <person name="Tang N."/>
            <person name="Roy S."/>
            <person name="Loubradou J."/>
            <person name="Henrissat B."/>
            <person name="Grigoriev I.V."/>
            <person name="Corradi N."/>
            <person name="Roux C."/>
            <person name="Martin F.M."/>
        </authorList>
    </citation>
    <scope>NUCLEOTIDE SEQUENCE [LARGE SCALE GENOMIC DNA]</scope>
    <source>
        <strain evidence="2 3">DAOM 194757</strain>
    </source>
</reference>
<sequence length="54" mass="5576">MDQPCTHGVTMTEISTKQLLTKSGRSGLVFHGLVVKVVIGAIVRAIVGAIVDGA</sequence>
<organism evidence="2 3">
    <name type="scientific">Gigaspora rosea</name>
    <dbReference type="NCBI Taxonomy" id="44941"/>
    <lineage>
        <taxon>Eukaryota</taxon>
        <taxon>Fungi</taxon>
        <taxon>Fungi incertae sedis</taxon>
        <taxon>Mucoromycota</taxon>
        <taxon>Glomeromycotina</taxon>
        <taxon>Glomeromycetes</taxon>
        <taxon>Diversisporales</taxon>
        <taxon>Gigasporaceae</taxon>
        <taxon>Gigaspora</taxon>
    </lineage>
</organism>